<keyword evidence="3" id="KW-0443">Lipid metabolism</keyword>
<dbReference type="InterPro" id="IPR011990">
    <property type="entry name" value="TPR-like_helical_dom_sf"/>
</dbReference>
<evidence type="ECO:0000256" key="4">
    <source>
        <dbReference type="PROSITE-ProRule" id="PRU01161"/>
    </source>
</evidence>
<dbReference type="SUPFAM" id="SSF52540">
    <property type="entry name" value="P-loop containing nucleoside triphosphate hydrolases"/>
    <property type="match status" value="1"/>
</dbReference>
<evidence type="ECO:0000256" key="5">
    <source>
        <dbReference type="SAM" id="MobiDB-lite"/>
    </source>
</evidence>
<dbReference type="InterPro" id="IPR027417">
    <property type="entry name" value="P-loop_NTPase"/>
</dbReference>
<dbReference type="Gene3D" id="1.25.40.10">
    <property type="entry name" value="Tetratricopeptide repeat domain"/>
    <property type="match status" value="1"/>
</dbReference>
<dbReference type="SUPFAM" id="SSF48452">
    <property type="entry name" value="TPR-like"/>
    <property type="match status" value="1"/>
</dbReference>
<name>A0A0K6FPY6_9AGAM</name>
<sequence length="1329" mass="147747">MAHQGLFGGYMISGPTEKQMFLDAGQGCNNPVIQVLTETKALFPTHFVSSILSIGAGHSSTIQIPDVAKLPAGRFLPVAAIATIQDIATDSEKVAEDMDKLFATTSDVYFRLNVDQGVQNMEMDSWERPGEIAAHTGAYKASSRIRQTIDQAAQAIQAKKPSLSTAQIGDITSAETPSETGQESPAVASGPGKLGPESESSAAGPSTHDGWRGDPSKDKKGGRAPDRDPTDISQQPTKGEAVLQKAKGKQGLNIFLHTDGGGARGLSSLLLLQEAMNRLQALEGRKLHEGSPKPSEWFDVIAGTGTGGVIACMLGKLGMSIGEAIQSYVRLTEAVLSNSKWIGDKKNRSKLLKDFLRSMVKDATGNVNQKMMGNESELGGPKTMVFAMLRHHLNGSLPVIFRSYTSSADRAPDCAIWEALYATMAHPDFFDCIDITEHSVVYSFVGGELGSSNPLDHVLKEVGKLHPGQHVSCIMSIGAGHAHTVRISGSSRQQASIAMRDMAIDSQRVAEEMTWRFQDTTRVYFRFNVDQGIQDIEANDWEKLDNVNAHAQAYMKRFEVSRSMEWAVQAAHDRKAALAVHYIDGRAHRTMEPPIIKRCPIPTPYYTGRAKEIEEISACIASDADQQQVCVIYGLGGSGKSQLAFKVIEKNHRRWDHILYIDATSSEMIESTLRDFARSKQLGATYESTLYWMQGTSDNWLLILDGADDPDLDIRPYIPSCYRGSVLITTRLPNRARLARPPDSAYQIRTMDPKEASKLLLRVAHSGTSSEYETDTEEEDAAALVLVSLVFLRILLNTPMAQLSIEPVQDFGYLALAIVQAGAYIAHSSSITIADYHKQFQEKRRAMLEMYQTLPKASKFDDYNATVYTTWEMCRELWRRHGKPAAQELLWLIAFLHHSGITRVMFQRAAINLRDYTPALRQTEKEQEAHAYLHRYLIGSGGSAGKQWAESSFIEAISELAGYSLIEFDRRNMAYSVHILVQDWARTIIPHDCNTALERTTSLLAVSIDTKDDPEYLHHVIGLELHVKKILLDSEKLLQEVSANHLACFANVFKAMRRWKDEESLRLKVRDARLEELGPEDPATLQCMVDLAHNYKNQGKIDIAEGMYTEVLEIRKRTRGEEHDDTLASKKHLASLYQARDRFGEAETLWVEIINACKVMKGGYSLETLNCLGNLADVYCGSKKLMEAENLRKDILGRLPHDHPERIICIQKLAKVLELQRKWDAAEAQLIRCTEALNILWGESHSNAILGRQQLYEFRLRKFSVPPNRTQCASCKLHAEVIRLCPYSKYLCGLLAGGFWSLLLSLAVLAIACLPSFFGPSKNLGVCQV</sequence>
<feature type="compositionally biased region" description="Polar residues" evidence="5">
    <location>
        <begin position="173"/>
        <end position="183"/>
    </location>
</feature>
<dbReference type="InterPro" id="IPR002641">
    <property type="entry name" value="PNPLA_dom"/>
</dbReference>
<dbReference type="Gene3D" id="3.40.50.300">
    <property type="entry name" value="P-loop containing nucleotide triphosphate hydrolases"/>
    <property type="match status" value="1"/>
</dbReference>
<dbReference type="Pfam" id="PF00931">
    <property type="entry name" value="NB-ARC"/>
    <property type="match status" value="1"/>
</dbReference>
<dbReference type="PANTHER" id="PTHR24185">
    <property type="entry name" value="CALCIUM-INDEPENDENT PHOSPHOLIPASE A2-GAMMA"/>
    <property type="match status" value="1"/>
</dbReference>
<comment type="caution">
    <text evidence="4">Lacks conserved residue(s) required for the propagation of feature annotation.</text>
</comment>
<dbReference type="GO" id="GO:0016042">
    <property type="term" value="P:lipid catabolic process"/>
    <property type="evidence" value="ECO:0007669"/>
    <property type="project" value="UniProtKB-KW"/>
</dbReference>
<gene>
    <name evidence="8" type="ORF">RSOLAG22IIIB_07722</name>
</gene>
<reference evidence="8 9" key="1">
    <citation type="submission" date="2015-07" db="EMBL/GenBank/DDBJ databases">
        <authorList>
            <person name="Noorani M."/>
        </authorList>
    </citation>
    <scope>NUCLEOTIDE SEQUENCE [LARGE SCALE GENOMIC DNA]</scope>
    <source>
        <strain evidence="8">BBA 69670</strain>
    </source>
</reference>
<dbReference type="GO" id="GO:0016020">
    <property type="term" value="C:membrane"/>
    <property type="evidence" value="ECO:0007669"/>
    <property type="project" value="TreeGrafter"/>
</dbReference>
<evidence type="ECO:0000259" key="7">
    <source>
        <dbReference type="PROSITE" id="PS51635"/>
    </source>
</evidence>
<feature type="transmembrane region" description="Helical" evidence="6">
    <location>
        <begin position="1293"/>
        <end position="1314"/>
    </location>
</feature>
<keyword evidence="9" id="KW-1185">Reference proteome</keyword>
<evidence type="ECO:0000256" key="2">
    <source>
        <dbReference type="ARBA" id="ARBA00022963"/>
    </source>
</evidence>
<dbReference type="GO" id="GO:0046486">
    <property type="term" value="P:glycerolipid metabolic process"/>
    <property type="evidence" value="ECO:0007669"/>
    <property type="project" value="UniProtKB-ARBA"/>
</dbReference>
<feature type="compositionally biased region" description="Basic and acidic residues" evidence="5">
    <location>
        <begin position="209"/>
        <end position="230"/>
    </location>
</feature>
<protein>
    <submittedName>
        <fullName evidence="8">Nephrocystin-3 [Xenopus (Silurana) tropicalis]</fullName>
    </submittedName>
</protein>
<accession>A0A0K6FPY6</accession>
<evidence type="ECO:0000256" key="6">
    <source>
        <dbReference type="SAM" id="Phobius"/>
    </source>
</evidence>
<proteinExistence type="predicted"/>
<evidence type="ECO:0000256" key="1">
    <source>
        <dbReference type="ARBA" id="ARBA00022801"/>
    </source>
</evidence>
<dbReference type="Pfam" id="PF13374">
    <property type="entry name" value="TPR_10"/>
    <property type="match status" value="1"/>
</dbReference>
<feature type="domain" description="PNPLA" evidence="7">
    <location>
        <begin position="256"/>
        <end position="459"/>
    </location>
</feature>
<dbReference type="SUPFAM" id="SSF52151">
    <property type="entry name" value="FabD/lysophospholipase-like"/>
    <property type="match status" value="1"/>
</dbReference>
<keyword evidence="2" id="KW-0442">Lipid degradation</keyword>
<dbReference type="PROSITE" id="PS51635">
    <property type="entry name" value="PNPLA"/>
    <property type="match status" value="1"/>
</dbReference>
<dbReference type="Proteomes" id="UP000044841">
    <property type="component" value="Unassembled WGS sequence"/>
</dbReference>
<evidence type="ECO:0000313" key="8">
    <source>
        <dbReference type="EMBL" id="CUA68044.1"/>
    </source>
</evidence>
<keyword evidence="6" id="KW-0472">Membrane</keyword>
<dbReference type="Pfam" id="PF01734">
    <property type="entry name" value="Patatin"/>
    <property type="match status" value="1"/>
</dbReference>
<feature type="short sequence motif" description="GXGXXG" evidence="4">
    <location>
        <begin position="260"/>
        <end position="265"/>
    </location>
</feature>
<dbReference type="GO" id="GO:0043531">
    <property type="term" value="F:ADP binding"/>
    <property type="evidence" value="ECO:0007669"/>
    <property type="project" value="InterPro"/>
</dbReference>
<dbReference type="GO" id="GO:0047499">
    <property type="term" value="F:calcium-independent phospholipase A2 activity"/>
    <property type="evidence" value="ECO:0007669"/>
    <property type="project" value="TreeGrafter"/>
</dbReference>
<evidence type="ECO:0000256" key="3">
    <source>
        <dbReference type="ARBA" id="ARBA00023098"/>
    </source>
</evidence>
<feature type="region of interest" description="Disordered" evidence="5">
    <location>
        <begin position="173"/>
        <end position="242"/>
    </location>
</feature>
<dbReference type="InterPro" id="IPR016035">
    <property type="entry name" value="Acyl_Trfase/lysoPLipase"/>
</dbReference>
<keyword evidence="6" id="KW-0812">Transmembrane</keyword>
<dbReference type="EMBL" id="CYGV01000313">
    <property type="protein sequence ID" value="CUA68044.1"/>
    <property type="molecule type" value="Genomic_DNA"/>
</dbReference>
<dbReference type="GO" id="GO:0019369">
    <property type="term" value="P:arachidonate metabolic process"/>
    <property type="evidence" value="ECO:0007669"/>
    <property type="project" value="TreeGrafter"/>
</dbReference>
<organism evidence="8 9">
    <name type="scientific">Rhizoctonia solani</name>
    <dbReference type="NCBI Taxonomy" id="456999"/>
    <lineage>
        <taxon>Eukaryota</taxon>
        <taxon>Fungi</taxon>
        <taxon>Dikarya</taxon>
        <taxon>Basidiomycota</taxon>
        <taxon>Agaricomycotina</taxon>
        <taxon>Agaricomycetes</taxon>
        <taxon>Cantharellales</taxon>
        <taxon>Ceratobasidiaceae</taxon>
        <taxon>Rhizoctonia</taxon>
    </lineage>
</organism>
<dbReference type="InterPro" id="IPR002182">
    <property type="entry name" value="NB-ARC"/>
</dbReference>
<keyword evidence="1" id="KW-0378">Hydrolase</keyword>
<keyword evidence="6" id="KW-1133">Transmembrane helix</keyword>
<evidence type="ECO:0000313" key="9">
    <source>
        <dbReference type="Proteomes" id="UP000044841"/>
    </source>
</evidence>
<dbReference type="Gene3D" id="3.40.1090.10">
    <property type="entry name" value="Cytosolic phospholipase A2 catalytic domain"/>
    <property type="match status" value="2"/>
</dbReference>
<dbReference type="PANTHER" id="PTHR24185:SF1">
    <property type="entry name" value="CALCIUM-INDEPENDENT PHOSPHOLIPASE A2-GAMMA"/>
    <property type="match status" value="1"/>
</dbReference>